<reference evidence="5 6" key="2">
    <citation type="journal article" date="2015" name="Eukaryot. Cell">
        <title>Asexual propagation of a virulent clone complex in a human and feline outbreak of sporotrichosis.</title>
        <authorList>
            <person name="Teixeira Mde M."/>
            <person name="Rodrigues A.M."/>
            <person name="Tsui C.K."/>
            <person name="de Almeida L.G."/>
            <person name="Van Diepeningen A.D."/>
            <person name="van den Ende B.G."/>
            <person name="Fernandes G.F."/>
            <person name="Kano R."/>
            <person name="Hamelin R.C."/>
            <person name="Lopes-Bezerra L.M."/>
            <person name="Vasconcelos A.T."/>
            <person name="de Hoog S."/>
            <person name="de Camargo Z.P."/>
            <person name="Felipe M.S."/>
        </authorList>
    </citation>
    <scope>NUCLEOTIDE SEQUENCE [LARGE SCALE GENOMIC DNA]</scope>
    <source>
        <strain evidence="5 6">1099-18</strain>
    </source>
</reference>
<organism evidence="5 6">
    <name type="scientific">Sporothrix schenckii 1099-18</name>
    <dbReference type="NCBI Taxonomy" id="1397361"/>
    <lineage>
        <taxon>Eukaryota</taxon>
        <taxon>Fungi</taxon>
        <taxon>Dikarya</taxon>
        <taxon>Ascomycota</taxon>
        <taxon>Pezizomycotina</taxon>
        <taxon>Sordariomycetes</taxon>
        <taxon>Sordariomycetidae</taxon>
        <taxon>Ophiostomatales</taxon>
        <taxon>Ophiostomataceae</taxon>
        <taxon>Sporothrix</taxon>
    </lineage>
</organism>
<dbReference type="AlphaFoldDB" id="A0A0F2LV94"/>
<dbReference type="InterPro" id="IPR036858">
    <property type="entry name" value="Cyclin-dep_kinase_reg-sub_sf"/>
</dbReference>
<name>A0A0F2LV94_SPOSC</name>
<protein>
    <recommendedName>
        <fullName evidence="4">Cyclin-dependent kinases regulatory subunit</fullName>
    </recommendedName>
</protein>
<dbReference type="PROSITE" id="PS00944">
    <property type="entry name" value="CKS_1"/>
    <property type="match status" value="1"/>
</dbReference>
<keyword evidence="2 4" id="KW-0132">Cell division</keyword>
<reference evidence="5 6" key="1">
    <citation type="journal article" date="2014" name="BMC Genomics">
        <title>Comparative genomics of the major fungal agents of human and animal Sporotrichosis: Sporothrix schenckii and Sporothrix brasiliensis.</title>
        <authorList>
            <person name="Teixeira M.M."/>
            <person name="de Almeida L.G."/>
            <person name="Kubitschek-Barreira P."/>
            <person name="Alves F.L."/>
            <person name="Kioshima E.S."/>
            <person name="Abadio A.K."/>
            <person name="Fernandes L."/>
            <person name="Derengowski L.S."/>
            <person name="Ferreira K.S."/>
            <person name="Souza R.C."/>
            <person name="Ruiz J.C."/>
            <person name="de Andrade N.C."/>
            <person name="Paes H.C."/>
            <person name="Nicola A.M."/>
            <person name="Albuquerque P."/>
            <person name="Gerber A.L."/>
            <person name="Martins V.P."/>
            <person name="Peconick L.D."/>
            <person name="Neto A.V."/>
            <person name="Chaucanez C.B."/>
            <person name="Silva P.A."/>
            <person name="Cunha O.L."/>
            <person name="de Oliveira F.F."/>
            <person name="dos Santos T.C."/>
            <person name="Barros A.L."/>
            <person name="Soares M.A."/>
            <person name="de Oliveira L.M."/>
            <person name="Marini M.M."/>
            <person name="Villalobos-Duno H."/>
            <person name="Cunha M.M."/>
            <person name="de Hoog S."/>
            <person name="da Silveira J.F."/>
            <person name="Henrissat B."/>
            <person name="Nino-Vega G.A."/>
            <person name="Cisalpino P.S."/>
            <person name="Mora-Montes H.M."/>
            <person name="Almeida S.R."/>
            <person name="Stajich J.E."/>
            <person name="Lopes-Bezerra L.M."/>
            <person name="Vasconcelos A.T."/>
            <person name="Felipe M.S."/>
        </authorList>
    </citation>
    <scope>NUCLEOTIDE SEQUENCE [LARGE SCALE GENOMIC DNA]</scope>
    <source>
        <strain evidence="5 6">1099-18</strain>
    </source>
</reference>
<dbReference type="GO" id="GO:0016538">
    <property type="term" value="F:cyclin-dependent protein serine/threonine kinase regulator activity"/>
    <property type="evidence" value="ECO:0007669"/>
    <property type="project" value="InterPro"/>
</dbReference>
<evidence type="ECO:0000256" key="2">
    <source>
        <dbReference type="ARBA" id="ARBA00022618"/>
    </source>
</evidence>
<evidence type="ECO:0000313" key="5">
    <source>
        <dbReference type="EMBL" id="KJR81383.1"/>
    </source>
</evidence>
<dbReference type="OrthoDB" id="440676at2759"/>
<comment type="caution">
    <text evidence="5">The sequence shown here is derived from an EMBL/GenBank/DDBJ whole genome shotgun (WGS) entry which is preliminary data.</text>
</comment>
<accession>A0A0F2LV94</accession>
<dbReference type="PANTHER" id="PTHR23415">
    <property type="entry name" value="CYCLIN-DEPENDENT KINASES REGULATORY SUBUNIT/60S RIBOSOME SUBUNIT BIOGENESIS PROTEIN NIP7"/>
    <property type="match status" value="1"/>
</dbReference>
<evidence type="ECO:0000256" key="4">
    <source>
        <dbReference type="RuleBase" id="RU311113"/>
    </source>
</evidence>
<dbReference type="VEuPathDB" id="FungiDB:SPSK_01283"/>
<sequence>MSSLQEMRTLGIDPSRRNTRAIPLSDAERKVLEPYLDNIHYSQRYSDDQYEYRHVLLPKQMLKLIPDQYLDESKKTMKLLWEDEWRSMGITQVGRIDIPDLVQSLGWEHYEVHEPEPHILLFK</sequence>
<keyword evidence="3 4" id="KW-0131">Cell cycle</keyword>
<evidence type="ECO:0000256" key="1">
    <source>
        <dbReference type="ARBA" id="ARBA00007782"/>
    </source>
</evidence>
<gene>
    <name evidence="5" type="ORF">SPSK_01283</name>
</gene>
<evidence type="ECO:0000256" key="3">
    <source>
        <dbReference type="ARBA" id="ARBA00023306"/>
    </source>
</evidence>
<keyword evidence="5" id="KW-0808">Transferase</keyword>
<dbReference type="Gene3D" id="3.30.170.10">
    <property type="entry name" value="Cyclin-dependent kinase, regulatory subunit"/>
    <property type="match status" value="1"/>
</dbReference>
<dbReference type="Pfam" id="PF01111">
    <property type="entry name" value="CKS"/>
    <property type="match status" value="1"/>
</dbReference>
<evidence type="ECO:0000313" key="6">
    <source>
        <dbReference type="Proteomes" id="UP000033710"/>
    </source>
</evidence>
<dbReference type="KEGG" id="ssck:SPSK_01283"/>
<dbReference type="SUPFAM" id="SSF55637">
    <property type="entry name" value="Cell cycle regulatory proteins"/>
    <property type="match status" value="1"/>
</dbReference>
<dbReference type="Proteomes" id="UP000033710">
    <property type="component" value="Unassembled WGS sequence"/>
</dbReference>
<dbReference type="SMART" id="SM01084">
    <property type="entry name" value="CKS"/>
    <property type="match status" value="1"/>
</dbReference>
<dbReference type="PROSITE" id="PS00945">
    <property type="entry name" value="CKS_2"/>
    <property type="match status" value="1"/>
</dbReference>
<comment type="similarity">
    <text evidence="1 4">Belongs to the CKS family.</text>
</comment>
<dbReference type="GO" id="GO:0016301">
    <property type="term" value="F:kinase activity"/>
    <property type="evidence" value="ECO:0007669"/>
    <property type="project" value="UniProtKB-KW"/>
</dbReference>
<keyword evidence="5" id="KW-0418">Kinase</keyword>
<comment type="function">
    <text evidence="4">Binds to the catalytic subunit of the cyclin dependent kinases and is essential for their biological function.</text>
</comment>
<proteinExistence type="inferred from homology"/>
<dbReference type="PRINTS" id="PR00296">
    <property type="entry name" value="CYCLINKINASE"/>
</dbReference>
<dbReference type="RefSeq" id="XP_016584059.1">
    <property type="nucleotide sequence ID" value="XM_016728213.1"/>
</dbReference>
<dbReference type="EMBL" id="AXCR01000011">
    <property type="protein sequence ID" value="KJR81383.1"/>
    <property type="molecule type" value="Genomic_DNA"/>
</dbReference>
<dbReference type="GO" id="GO:0051301">
    <property type="term" value="P:cell division"/>
    <property type="evidence" value="ECO:0007669"/>
    <property type="project" value="UniProtKB-UniRule"/>
</dbReference>
<dbReference type="GeneID" id="27663490"/>
<dbReference type="InterPro" id="IPR000789">
    <property type="entry name" value="Cyclin-dep_kinase_reg-sub"/>
</dbReference>